<dbReference type="InterPro" id="IPR001936">
    <property type="entry name" value="RasGAP_dom"/>
</dbReference>
<dbReference type="EMBL" id="JADGJH010000383">
    <property type="protein sequence ID" value="KAJ3130554.1"/>
    <property type="molecule type" value="Genomic_DNA"/>
</dbReference>
<feature type="region of interest" description="Disordered" evidence="1">
    <location>
        <begin position="810"/>
        <end position="850"/>
    </location>
</feature>
<evidence type="ECO:0000313" key="4">
    <source>
        <dbReference type="Proteomes" id="UP001211907"/>
    </source>
</evidence>
<dbReference type="Gene3D" id="1.10.506.10">
    <property type="entry name" value="GTPase Activation - p120gap, domain 1"/>
    <property type="match status" value="1"/>
</dbReference>
<reference evidence="3" key="1">
    <citation type="submission" date="2020-05" db="EMBL/GenBank/DDBJ databases">
        <title>Phylogenomic resolution of chytrid fungi.</title>
        <authorList>
            <person name="Stajich J.E."/>
            <person name="Amses K."/>
            <person name="Simmons R."/>
            <person name="Seto K."/>
            <person name="Myers J."/>
            <person name="Bonds A."/>
            <person name="Quandt C.A."/>
            <person name="Barry K."/>
            <person name="Liu P."/>
            <person name="Grigoriev I."/>
            <person name="Longcore J.E."/>
            <person name="James T.Y."/>
        </authorList>
    </citation>
    <scope>NUCLEOTIDE SEQUENCE</scope>
    <source>
        <strain evidence="3">JEL0513</strain>
    </source>
</reference>
<protein>
    <recommendedName>
        <fullName evidence="2">Ras-GAP domain-containing protein</fullName>
    </recommendedName>
</protein>
<sequence length="1233" mass="134306">MSNGFAVRTATRTVFAGSSGLDNGVRECCRKLRVQNSSESDFASLLFITANANGITPIAANHAQLAARTVHSELNLPSIGAIVSSFSMSESCSISVAVATLSAINKKTPSVDSLAFSFDASHTRRLPFRSHKSVGRWFDASTLQDDANIQNFNVNEFVSISKNTSTPVPDNLAGKSDSVDGDLRDRNGLVLTLADSDGGLVWNNQLKTMFPLMQKMGIVVPMTPFVTGLTNTLFINGTVLDGGLVGLAMPSVSKYFEPSVTYSFQNLTPITQEFMEISSCQGNIILTLDTSPATAKILESIALSSSTPSFSEHLGVHQLQESFDAKISSDNALFLEITSNNLDSAYRRVYRIIAGDLRKGNIAVDTLMDLRVGMRVRFLYRPKKAFIRADAGTTAKSPLRFTSVPESEDIQSNEQKELESNKNKINQESEPISCLLDDNAILLLAICHVPFVGETASIVSNGILTLLTHCDSSGPFKNGINCVEILIKRLLNFKIRQFAKHQKNLNDILRDNSVTTLLLTNFIRSQGSNFLSNRIFPALESLTPLLPLCEMDPKNLSSDDNQTCFDHQISESQKNLVAACVAVIDAITENASEMPNVICRLCTFIKSSINKSSINDENESKYVLADSSETPNQTFLDARVSKCTDNSKNSSRSNSKSTVNSVSNLDIFIPDESIPLPSRQPSNSNIHQGQLEQLTAPGSPNSLISIPRSAASSVYTLAGASGTHIITEGNTQPPPPSLITRSRACSSTNNACISTAAIKASNTAHSSICRRKSTQSSAENKIGTTAGLAARLWSLFQTSARVSPVAVNSVNEEEDKFTKPQLLGSVSKTPEKLHSKNSDGNNPSTLDNSTNSVDTSCFAKNIAVITLNSTVPSLLPLPLLNNIVQQWIEDLQINVIAATPTPHGNAFLEKLCNEDIKIFANNEHPQFETECGEFLGPAREDEILVNFLDDNEDGIAAAVVLDEFFGELRLSRQSEKAAYFSNLFRNAVNGTPRRHSTTKLSSSSTAAGFNSTFSTYTIPQARKSTPALLQTKNKPLATETNGLFKRRKSLPTPNFFNKSAATTAVPIDPEALIFRRSSKRALLSSKILLGFRKQPQEEVLEQNIAITRRNRGSKFRDLFTSERRSKSDGDGTIPLLLTPLDKEVYAVQAMFLTLSREMKVIADTVSNASEFCLSDMEFGGSLKTNFGRFKAWCEKEYAVDFTSNKSRDYFHGSGGGIFASGKQLTADITVFSL</sequence>
<dbReference type="PROSITE" id="PS50018">
    <property type="entry name" value="RAS_GTPASE_ACTIV_2"/>
    <property type="match status" value="1"/>
</dbReference>
<evidence type="ECO:0000259" key="2">
    <source>
        <dbReference type="PROSITE" id="PS50018"/>
    </source>
</evidence>
<organism evidence="3 4">
    <name type="scientific">Physocladia obscura</name>
    <dbReference type="NCBI Taxonomy" id="109957"/>
    <lineage>
        <taxon>Eukaryota</taxon>
        <taxon>Fungi</taxon>
        <taxon>Fungi incertae sedis</taxon>
        <taxon>Chytridiomycota</taxon>
        <taxon>Chytridiomycota incertae sedis</taxon>
        <taxon>Chytridiomycetes</taxon>
        <taxon>Chytridiales</taxon>
        <taxon>Chytriomycetaceae</taxon>
        <taxon>Physocladia</taxon>
    </lineage>
</organism>
<name>A0AAD5XFN3_9FUNG</name>
<evidence type="ECO:0000256" key="1">
    <source>
        <dbReference type="SAM" id="MobiDB-lite"/>
    </source>
</evidence>
<keyword evidence="4" id="KW-1185">Reference proteome</keyword>
<dbReference type="Pfam" id="PF00616">
    <property type="entry name" value="RasGAP"/>
    <property type="match status" value="1"/>
</dbReference>
<comment type="caution">
    <text evidence="3">The sequence shown here is derived from an EMBL/GenBank/DDBJ whole genome shotgun (WGS) entry which is preliminary data.</text>
</comment>
<dbReference type="AlphaFoldDB" id="A0AAD5XFN3"/>
<feature type="compositionally biased region" description="Polar residues" evidence="1">
    <location>
        <begin position="838"/>
        <end position="850"/>
    </location>
</feature>
<feature type="compositionally biased region" description="Basic and acidic residues" evidence="1">
    <location>
        <begin position="414"/>
        <end position="423"/>
    </location>
</feature>
<feature type="domain" description="Ras-GAP" evidence="2">
    <location>
        <begin position="486"/>
        <end position="611"/>
    </location>
</feature>
<dbReference type="Proteomes" id="UP001211907">
    <property type="component" value="Unassembled WGS sequence"/>
</dbReference>
<accession>A0AAD5XFN3</accession>
<gene>
    <name evidence="3" type="ORF">HK100_008001</name>
</gene>
<dbReference type="InterPro" id="IPR008936">
    <property type="entry name" value="Rho_GTPase_activation_prot"/>
</dbReference>
<feature type="region of interest" description="Disordered" evidence="1">
    <location>
        <begin position="403"/>
        <end position="423"/>
    </location>
</feature>
<proteinExistence type="predicted"/>
<dbReference type="CDD" id="cd04519">
    <property type="entry name" value="RasGAP"/>
    <property type="match status" value="1"/>
</dbReference>
<evidence type="ECO:0000313" key="3">
    <source>
        <dbReference type="EMBL" id="KAJ3130554.1"/>
    </source>
</evidence>
<dbReference type="SUPFAM" id="SSF48350">
    <property type="entry name" value="GTPase activation domain, GAP"/>
    <property type="match status" value="1"/>
</dbReference>